<evidence type="ECO:0000259" key="2">
    <source>
        <dbReference type="Pfam" id="PF02470"/>
    </source>
</evidence>
<dbReference type="GeneID" id="29073008"/>
<evidence type="ECO:0000256" key="1">
    <source>
        <dbReference type="SAM" id="Phobius"/>
    </source>
</evidence>
<keyword evidence="1" id="KW-0472">Membrane</keyword>
<feature type="transmembrane region" description="Helical" evidence="1">
    <location>
        <begin position="6"/>
        <end position="26"/>
    </location>
</feature>
<protein>
    <recommendedName>
        <fullName evidence="2">Mce/MlaD domain-containing protein</fullName>
    </recommendedName>
</protein>
<proteinExistence type="predicted"/>
<sequence length="210" mass="24118">MKRYKLIKILVVFFVHVVWCMLIFIYRPLLISINKSKNNSYNLNILFSNAEGVKAGTSVNYRGVGIGTVSSINLYTDYVIVKTHIKSSQVLIPLNAYVKVYKTIFMADTVLHMYNPNKKYLNLPKIVAEEKACSFYQSSNSTLNYDDSYCKNNDFIYGFEGADFNNLIDVFIRLSIQLDNLSTIDNLNNIIQKLDKITSVTKQQILEHLN</sequence>
<evidence type="ECO:0000313" key="3">
    <source>
        <dbReference type="EMBL" id="AOM65772.1"/>
    </source>
</evidence>
<dbReference type="InterPro" id="IPR003399">
    <property type="entry name" value="Mce/MlaD"/>
</dbReference>
<dbReference type="EMBL" id="KX284716">
    <property type="protein sequence ID" value="AOM65772.1"/>
    <property type="molecule type" value="Genomic_DNA"/>
</dbReference>
<dbReference type="Pfam" id="PF02470">
    <property type="entry name" value="MlaD"/>
    <property type="match status" value="1"/>
</dbReference>
<reference evidence="3" key="1">
    <citation type="journal article" date="2016" name="BMC Biol.">
        <title>Parallel evolution of highly conserved plastid genome architecture in red seaweeds and seed plants.</title>
        <authorList>
            <person name="Lee J."/>
            <person name="Cho C.H."/>
            <person name="Park S.I."/>
            <person name="Choi J.W."/>
            <person name="Song H.S."/>
            <person name="West J.A."/>
            <person name="Bhattacharya D."/>
            <person name="Yoon H.S."/>
        </authorList>
    </citation>
    <scope>NUCLEOTIDE SEQUENCE</scope>
</reference>
<name>A0A1C9CBM2_9FLOR</name>
<keyword evidence="1" id="KW-1133">Transmembrane helix</keyword>
<dbReference type="RefSeq" id="YP_009296632.1">
    <property type="nucleotide sequence ID" value="NC_031172.1"/>
</dbReference>
<gene>
    <name evidence="3" type="primary">ycf22</name>
    <name evidence="3" type="ORF">Apop_082</name>
</gene>
<accession>A0A1C9CBM2</accession>
<keyword evidence="1" id="KW-0812">Transmembrane</keyword>
<organism evidence="3">
    <name type="scientific">Apophlaea sinclairii</name>
    <dbReference type="NCBI Taxonomy" id="212746"/>
    <lineage>
        <taxon>Eukaryota</taxon>
        <taxon>Rhodophyta</taxon>
        <taxon>Florideophyceae</taxon>
        <taxon>Hildenbrandiophycidae</taxon>
        <taxon>Hildenbrandiales</taxon>
        <taxon>Hildenbrandiaceae</taxon>
        <taxon>Apophlaea</taxon>
    </lineage>
</organism>
<dbReference type="AlphaFoldDB" id="A0A1C9CBM2"/>
<geneLocation type="plastid" evidence="3"/>
<feature type="domain" description="Mce/MlaD" evidence="2">
    <location>
        <begin position="40"/>
        <end position="102"/>
    </location>
</feature>
<keyword evidence="3" id="KW-0934">Plastid</keyword>